<feature type="binding site" evidence="4">
    <location>
        <position position="130"/>
    </location>
    <ligand>
        <name>substrate</name>
    </ligand>
</feature>
<comment type="caution">
    <text evidence="6">The sequence shown here is derived from an EMBL/GenBank/DDBJ whole genome shotgun (WGS) entry which is preliminary data.</text>
</comment>
<dbReference type="Gene3D" id="3.20.20.10">
    <property type="entry name" value="Alanine racemase"/>
    <property type="match status" value="1"/>
</dbReference>
<dbReference type="CDD" id="cd06827">
    <property type="entry name" value="PLPDE_III_AR_proteobact"/>
    <property type="match status" value="1"/>
</dbReference>
<dbReference type="SUPFAM" id="SSF51419">
    <property type="entry name" value="PLP-binding barrel"/>
    <property type="match status" value="1"/>
</dbReference>
<reference evidence="6 7" key="1">
    <citation type="submission" date="2023-07" db="EMBL/GenBank/DDBJ databases">
        <authorList>
            <person name="Peeters C."/>
        </authorList>
    </citation>
    <scope>NUCLEOTIDE SEQUENCE [LARGE SCALE GENOMIC DNA]</scope>
    <source>
        <strain evidence="6 7">LMG 18101</strain>
    </source>
</reference>
<dbReference type="HAMAP" id="MF_01201">
    <property type="entry name" value="Ala_racemase"/>
    <property type="match status" value="1"/>
</dbReference>
<dbReference type="GO" id="GO:0008784">
    <property type="term" value="F:alanine racemase activity"/>
    <property type="evidence" value="ECO:0007669"/>
    <property type="project" value="UniProtKB-EC"/>
</dbReference>
<name>A0ABN9JKF2_9RALS</name>
<feature type="active site" description="Proton acceptor; specific for D-alanine" evidence="4">
    <location>
        <position position="35"/>
    </location>
</feature>
<dbReference type="Pfam" id="PF01168">
    <property type="entry name" value="Ala_racemase_N"/>
    <property type="match status" value="1"/>
</dbReference>
<dbReference type="InterPro" id="IPR011079">
    <property type="entry name" value="Ala_racemase_C"/>
</dbReference>
<dbReference type="Pfam" id="PF00842">
    <property type="entry name" value="Ala_racemase_C"/>
    <property type="match status" value="1"/>
</dbReference>
<dbReference type="EC" id="5.1.1.1" evidence="4"/>
<dbReference type="Gene3D" id="2.40.37.10">
    <property type="entry name" value="Lyase, Ornithine Decarboxylase, Chain A, domain 1"/>
    <property type="match status" value="1"/>
</dbReference>
<dbReference type="PROSITE" id="PS00395">
    <property type="entry name" value="ALANINE_RACEMASE"/>
    <property type="match status" value="1"/>
</dbReference>
<feature type="active site" description="Proton acceptor; specific for L-alanine" evidence="4">
    <location>
        <position position="253"/>
    </location>
</feature>
<organism evidence="6 7">
    <name type="scientific">Ralstonia flaminis</name>
    <dbReference type="NCBI Taxonomy" id="3058597"/>
    <lineage>
        <taxon>Bacteria</taxon>
        <taxon>Pseudomonadati</taxon>
        <taxon>Pseudomonadota</taxon>
        <taxon>Betaproteobacteria</taxon>
        <taxon>Burkholderiales</taxon>
        <taxon>Burkholderiaceae</taxon>
        <taxon>Ralstonia</taxon>
    </lineage>
</organism>
<proteinExistence type="inferred from homology"/>
<dbReference type="RefSeq" id="WP_199028157.1">
    <property type="nucleotide sequence ID" value="NZ_CATZLL010000004.1"/>
</dbReference>
<dbReference type="InterPro" id="IPR009006">
    <property type="entry name" value="Ala_racemase/Decarboxylase_C"/>
</dbReference>
<dbReference type="EMBL" id="CATZLL010000004">
    <property type="protein sequence ID" value="CAJ0812310.1"/>
    <property type="molecule type" value="Genomic_DNA"/>
</dbReference>
<comment type="pathway">
    <text evidence="4">Amino-acid biosynthesis; D-alanine biosynthesis; D-alanine from L-alanine: step 1/1.</text>
</comment>
<evidence type="ECO:0000256" key="1">
    <source>
        <dbReference type="ARBA" id="ARBA00001933"/>
    </source>
</evidence>
<comment type="catalytic activity">
    <reaction evidence="4">
        <text>L-alanine = D-alanine</text>
        <dbReference type="Rhea" id="RHEA:20249"/>
        <dbReference type="ChEBI" id="CHEBI:57416"/>
        <dbReference type="ChEBI" id="CHEBI:57972"/>
        <dbReference type="EC" id="5.1.1.1"/>
    </reaction>
</comment>
<gene>
    <name evidence="6" type="primary">dadX</name>
    <name evidence="6" type="ORF">LMG18101_01524</name>
</gene>
<dbReference type="PANTHER" id="PTHR30511">
    <property type="entry name" value="ALANINE RACEMASE"/>
    <property type="match status" value="1"/>
</dbReference>
<accession>A0ABN9JKF2</accession>
<dbReference type="InterPro" id="IPR029066">
    <property type="entry name" value="PLP-binding_barrel"/>
</dbReference>
<dbReference type="SUPFAM" id="SSF50621">
    <property type="entry name" value="Alanine racemase C-terminal domain-like"/>
    <property type="match status" value="1"/>
</dbReference>
<keyword evidence="2 4" id="KW-0663">Pyridoxal phosphate</keyword>
<keyword evidence="3 4" id="KW-0413">Isomerase</keyword>
<feature type="binding site" evidence="4">
    <location>
        <position position="305"/>
    </location>
    <ligand>
        <name>substrate</name>
    </ligand>
</feature>
<feature type="modified residue" description="N6-(pyridoxal phosphate)lysine" evidence="4">
    <location>
        <position position="35"/>
    </location>
</feature>
<dbReference type="SMART" id="SM01005">
    <property type="entry name" value="Ala_racemase_C"/>
    <property type="match status" value="1"/>
</dbReference>
<evidence type="ECO:0000256" key="4">
    <source>
        <dbReference type="HAMAP-Rule" id="MF_01201"/>
    </source>
</evidence>
<dbReference type="NCBIfam" id="TIGR00492">
    <property type="entry name" value="alr"/>
    <property type="match status" value="1"/>
</dbReference>
<dbReference type="InterPro" id="IPR020622">
    <property type="entry name" value="Ala_racemase_pyridoxalP-BS"/>
</dbReference>
<comment type="cofactor">
    <cofactor evidence="1 4">
        <name>pyridoxal 5'-phosphate</name>
        <dbReference type="ChEBI" id="CHEBI:597326"/>
    </cofactor>
</comment>
<dbReference type="Proteomes" id="UP001189757">
    <property type="component" value="Unassembled WGS sequence"/>
</dbReference>
<feature type="domain" description="Alanine racemase C-terminal" evidence="5">
    <location>
        <begin position="232"/>
        <end position="360"/>
    </location>
</feature>
<sequence length="374" mass="40103">MPRPIQAVIHGPALANNLQVARRYAPNSRVWAVVKANAYGHGIERAYEGLRQADGFGLLDLDEAVRVRQLGWQGPVLLLEGFFKPEDLAIVEQYRLTTTVHSEDQLRMLELARLKGPISVQLKINTGMSRLGFMPAAYRAAWERARAISGVGTIVHMTHFSDADGPRGIEHQLAAFELATQGLPGEASLSNSAATLWHPKAHREWVRPGVIMYGASPTGLASDIDGTGLMPAMSLKSELIAIQDLLPGDTIGYGSRFVVERPMRIGVVACGYADGYPRHAPGWGGQFTPVLVDGVRTHTVGRVSMDMITVDLSGLPNARVGTPVTLWGEGLPIDDVAHAAGTVGYELMCAVAPRVPVTVEPVETADAGELGKAA</sequence>
<dbReference type="InterPro" id="IPR000821">
    <property type="entry name" value="Ala_racemase"/>
</dbReference>
<evidence type="ECO:0000256" key="3">
    <source>
        <dbReference type="ARBA" id="ARBA00023235"/>
    </source>
</evidence>
<comment type="function">
    <text evidence="4">Catalyzes the interconversion of L-alanine and D-alanine. May also act on other amino acids.</text>
</comment>
<dbReference type="InterPro" id="IPR001608">
    <property type="entry name" value="Ala_racemase_N"/>
</dbReference>
<comment type="similarity">
    <text evidence="4">Belongs to the alanine racemase family.</text>
</comment>
<evidence type="ECO:0000256" key="2">
    <source>
        <dbReference type="ARBA" id="ARBA00022898"/>
    </source>
</evidence>
<evidence type="ECO:0000313" key="7">
    <source>
        <dbReference type="Proteomes" id="UP001189757"/>
    </source>
</evidence>
<evidence type="ECO:0000259" key="5">
    <source>
        <dbReference type="SMART" id="SM01005"/>
    </source>
</evidence>
<protein>
    <recommendedName>
        <fullName evidence="4">Alanine racemase</fullName>
        <ecNumber evidence="4">5.1.1.1</ecNumber>
    </recommendedName>
</protein>
<dbReference type="PANTHER" id="PTHR30511:SF0">
    <property type="entry name" value="ALANINE RACEMASE, CATABOLIC-RELATED"/>
    <property type="match status" value="1"/>
</dbReference>
<keyword evidence="7" id="KW-1185">Reference proteome</keyword>
<evidence type="ECO:0000313" key="6">
    <source>
        <dbReference type="EMBL" id="CAJ0812310.1"/>
    </source>
</evidence>
<dbReference type="PRINTS" id="PR00992">
    <property type="entry name" value="ALARACEMASE"/>
</dbReference>